<dbReference type="Proteomes" id="UP000029643">
    <property type="component" value="Unassembled WGS sequence"/>
</dbReference>
<dbReference type="EMBL" id="BBNU01000009">
    <property type="protein sequence ID" value="GAL80090.1"/>
    <property type="molecule type" value="Genomic_DNA"/>
</dbReference>
<reference evidence="1 2" key="1">
    <citation type="journal article" date="2014" name="Genome Announc.">
        <title>Draft Genome Sequences of Marine Flavobacterium Algibacter lectus Strains SS8 and NR4.</title>
        <authorList>
            <person name="Takatani N."/>
            <person name="Nakanishi M."/>
            <person name="Meirelles P."/>
            <person name="Mino S."/>
            <person name="Suda W."/>
            <person name="Oshima K."/>
            <person name="Hattori M."/>
            <person name="Ohkuma M."/>
            <person name="Hosokawa M."/>
            <person name="Miyashita K."/>
            <person name="Thompson F.L."/>
            <person name="Niwa A."/>
            <person name="Sawabe T."/>
            <person name="Sawabe T."/>
        </authorList>
    </citation>
    <scope>NUCLEOTIDE SEQUENCE [LARGE SCALE GENOMIC DNA]</scope>
    <source>
        <strain evidence="2">JCM19274</strain>
    </source>
</reference>
<protein>
    <submittedName>
        <fullName evidence="1">Uncharacterized protein</fullName>
    </submittedName>
</protein>
<proteinExistence type="predicted"/>
<name>A0A090WSK4_9FLAO</name>
<organism evidence="1 2">
    <name type="scientific">Algibacter lectus</name>
    <dbReference type="NCBI Taxonomy" id="221126"/>
    <lineage>
        <taxon>Bacteria</taxon>
        <taxon>Pseudomonadati</taxon>
        <taxon>Bacteroidota</taxon>
        <taxon>Flavobacteriia</taxon>
        <taxon>Flavobacteriales</taxon>
        <taxon>Flavobacteriaceae</taxon>
        <taxon>Algibacter</taxon>
    </lineage>
</organism>
<evidence type="ECO:0000313" key="1">
    <source>
        <dbReference type="EMBL" id="GAL80090.1"/>
    </source>
</evidence>
<gene>
    <name evidence="1" type="ORF">JCM19274_3660</name>
</gene>
<comment type="caution">
    <text evidence="1">The sequence shown here is derived from an EMBL/GenBank/DDBJ whole genome shotgun (WGS) entry which is preliminary data.</text>
</comment>
<accession>A0A090WSK4</accession>
<sequence length="47" mass="5427">MTVFYTVQNVLFKVIGFTNIGTRLTNTSDLLKINVFFTINNDLCSYF</sequence>
<evidence type="ECO:0000313" key="2">
    <source>
        <dbReference type="Proteomes" id="UP000029643"/>
    </source>
</evidence>
<dbReference type="AlphaFoldDB" id="A0A090WSK4"/>